<dbReference type="OrthoDB" id="9813719at2"/>
<dbReference type="PRINTS" id="PR00105">
    <property type="entry name" value="C5METTRFRASE"/>
</dbReference>
<evidence type="ECO:0000256" key="6">
    <source>
        <dbReference type="PROSITE-ProRule" id="PRU01016"/>
    </source>
</evidence>
<organism evidence="9 10">
    <name type="scientific">Cognatiyoonia sediminum</name>
    <dbReference type="NCBI Taxonomy" id="1508389"/>
    <lineage>
        <taxon>Bacteria</taxon>
        <taxon>Pseudomonadati</taxon>
        <taxon>Pseudomonadota</taxon>
        <taxon>Alphaproteobacteria</taxon>
        <taxon>Rhodobacterales</taxon>
        <taxon>Paracoccaceae</taxon>
        <taxon>Cognatiyoonia</taxon>
    </lineage>
</organism>
<evidence type="ECO:0000256" key="3">
    <source>
        <dbReference type="ARBA" id="ARBA00022691"/>
    </source>
</evidence>
<feature type="active site" evidence="6">
    <location>
        <position position="90"/>
    </location>
</feature>
<evidence type="ECO:0000313" key="9">
    <source>
        <dbReference type="EMBL" id="SHH13634.1"/>
    </source>
</evidence>
<sequence>MRFIDLFAGCGGLSLGLSLSGWKGVFAIEKNEDAFKTLIHNFQKKKSISFSWPEWLPKEAMSTSDLIDRYRIDLIGLRGTIDMICGGPPCQGFSFAGRRKVDDPRNQLKNEYLEIVDLVRPKFLMFENVKGFTARFQNSSAPTHSEQVEKQLHDFDWGGYKTFSKVINASVFGVPQPRPRFILIAVRADLLQEGATVDDPFEAIESHARDFRDRKKLNGHEITVKEAISDLEVAFSGTIPSVDTKGFQQIVYNRSKGSTYQALMKAGVKKAASVNSLRLAKHRPETIQRFQEILETCPKGKSLPKAFREKYNIRKQCFTPLHPDELSKTITTLPDDLLHYSEPRILTVRECARLQSFPDWFEFLGKYTTGGARRKLECPRYTQVGNAVPPLMAEALGHIIFEMHESIG</sequence>
<dbReference type="GO" id="GO:0044027">
    <property type="term" value="P:negative regulation of gene expression via chromosomal CpG island methylation"/>
    <property type="evidence" value="ECO:0007669"/>
    <property type="project" value="TreeGrafter"/>
</dbReference>
<dbReference type="PANTHER" id="PTHR10629:SF52">
    <property type="entry name" value="DNA (CYTOSINE-5)-METHYLTRANSFERASE 1"/>
    <property type="match status" value="1"/>
</dbReference>
<accession>A0A1M5QHH4</accession>
<evidence type="ECO:0000256" key="7">
    <source>
        <dbReference type="RuleBase" id="RU000416"/>
    </source>
</evidence>
<evidence type="ECO:0000256" key="2">
    <source>
        <dbReference type="ARBA" id="ARBA00022679"/>
    </source>
</evidence>
<reference evidence="9 10" key="1">
    <citation type="submission" date="2016-11" db="EMBL/GenBank/DDBJ databases">
        <authorList>
            <person name="Jaros S."/>
            <person name="Januszkiewicz K."/>
            <person name="Wedrychowicz H."/>
        </authorList>
    </citation>
    <scope>NUCLEOTIDE SEQUENCE [LARGE SCALE GENOMIC DNA]</scope>
    <source>
        <strain evidence="9 10">DSM 28715</strain>
    </source>
</reference>
<name>A0A1M5QHH4_9RHOB</name>
<keyword evidence="1 6" id="KW-0489">Methyltransferase</keyword>
<dbReference type="InterPro" id="IPR050390">
    <property type="entry name" value="C5-Methyltransferase"/>
</dbReference>
<keyword evidence="3 6" id="KW-0949">S-adenosyl-L-methionine</keyword>
<dbReference type="InterPro" id="IPR031303">
    <property type="entry name" value="C5_meth_CS"/>
</dbReference>
<dbReference type="GO" id="GO:0003677">
    <property type="term" value="F:DNA binding"/>
    <property type="evidence" value="ECO:0007669"/>
    <property type="project" value="TreeGrafter"/>
</dbReference>
<keyword evidence="10" id="KW-1185">Reference proteome</keyword>
<comment type="catalytic activity">
    <reaction evidence="5 8">
        <text>a 2'-deoxycytidine in DNA + S-adenosyl-L-methionine = a 5-methyl-2'-deoxycytidine in DNA + S-adenosyl-L-homocysteine + H(+)</text>
        <dbReference type="Rhea" id="RHEA:13681"/>
        <dbReference type="Rhea" id="RHEA-COMP:11369"/>
        <dbReference type="Rhea" id="RHEA-COMP:11370"/>
        <dbReference type="ChEBI" id="CHEBI:15378"/>
        <dbReference type="ChEBI" id="CHEBI:57856"/>
        <dbReference type="ChEBI" id="CHEBI:59789"/>
        <dbReference type="ChEBI" id="CHEBI:85452"/>
        <dbReference type="ChEBI" id="CHEBI:85454"/>
        <dbReference type="EC" id="2.1.1.37"/>
    </reaction>
</comment>
<dbReference type="EC" id="2.1.1.37" evidence="8"/>
<dbReference type="InterPro" id="IPR029063">
    <property type="entry name" value="SAM-dependent_MTases_sf"/>
</dbReference>
<dbReference type="Proteomes" id="UP000184074">
    <property type="component" value="Unassembled WGS sequence"/>
</dbReference>
<dbReference type="EMBL" id="FQXB01000003">
    <property type="protein sequence ID" value="SHH13634.1"/>
    <property type="molecule type" value="Genomic_DNA"/>
</dbReference>
<dbReference type="STRING" id="1508389.SAMN05444003_2128"/>
<dbReference type="Pfam" id="PF00145">
    <property type="entry name" value="DNA_methylase"/>
    <property type="match status" value="1"/>
</dbReference>
<dbReference type="GO" id="GO:0009307">
    <property type="term" value="P:DNA restriction-modification system"/>
    <property type="evidence" value="ECO:0007669"/>
    <property type="project" value="UniProtKB-KW"/>
</dbReference>
<dbReference type="PROSITE" id="PS00095">
    <property type="entry name" value="C5_MTASE_2"/>
    <property type="match status" value="1"/>
</dbReference>
<dbReference type="PANTHER" id="PTHR10629">
    <property type="entry name" value="CYTOSINE-SPECIFIC METHYLTRANSFERASE"/>
    <property type="match status" value="1"/>
</dbReference>
<dbReference type="SUPFAM" id="SSF53335">
    <property type="entry name" value="S-adenosyl-L-methionine-dependent methyltransferases"/>
    <property type="match status" value="1"/>
</dbReference>
<dbReference type="PROSITE" id="PS51679">
    <property type="entry name" value="SAM_MT_C5"/>
    <property type="match status" value="1"/>
</dbReference>
<evidence type="ECO:0000256" key="8">
    <source>
        <dbReference type="RuleBase" id="RU000417"/>
    </source>
</evidence>
<dbReference type="Gene3D" id="3.40.50.150">
    <property type="entry name" value="Vaccinia Virus protein VP39"/>
    <property type="match status" value="1"/>
</dbReference>
<dbReference type="InterPro" id="IPR018117">
    <property type="entry name" value="C5_DNA_meth_AS"/>
</dbReference>
<keyword evidence="2 6" id="KW-0808">Transferase</keyword>
<dbReference type="AlphaFoldDB" id="A0A1M5QHH4"/>
<dbReference type="GO" id="GO:0003886">
    <property type="term" value="F:DNA (cytosine-5-)-methyltransferase activity"/>
    <property type="evidence" value="ECO:0007669"/>
    <property type="project" value="UniProtKB-EC"/>
</dbReference>
<dbReference type="NCBIfam" id="TIGR00675">
    <property type="entry name" value="dcm"/>
    <property type="match status" value="1"/>
</dbReference>
<protein>
    <recommendedName>
        <fullName evidence="8">Cytosine-specific methyltransferase</fullName>
        <ecNumber evidence="8">2.1.1.37</ecNumber>
    </recommendedName>
</protein>
<gene>
    <name evidence="9" type="ORF">SAMN05444003_2128</name>
</gene>
<evidence type="ECO:0000256" key="5">
    <source>
        <dbReference type="ARBA" id="ARBA00047422"/>
    </source>
</evidence>
<proteinExistence type="inferred from homology"/>
<dbReference type="GO" id="GO:0032259">
    <property type="term" value="P:methylation"/>
    <property type="evidence" value="ECO:0007669"/>
    <property type="project" value="UniProtKB-KW"/>
</dbReference>
<dbReference type="RefSeq" id="WP_072900931.1">
    <property type="nucleotide sequence ID" value="NZ_FQXB01000003.1"/>
</dbReference>
<keyword evidence="4" id="KW-0680">Restriction system</keyword>
<dbReference type="PROSITE" id="PS00094">
    <property type="entry name" value="C5_MTASE_1"/>
    <property type="match status" value="1"/>
</dbReference>
<dbReference type="InterPro" id="IPR001525">
    <property type="entry name" value="C5_MeTfrase"/>
</dbReference>
<evidence type="ECO:0000313" key="10">
    <source>
        <dbReference type="Proteomes" id="UP000184074"/>
    </source>
</evidence>
<evidence type="ECO:0000256" key="4">
    <source>
        <dbReference type="ARBA" id="ARBA00022747"/>
    </source>
</evidence>
<dbReference type="Gene3D" id="3.90.120.10">
    <property type="entry name" value="DNA Methylase, subunit A, domain 2"/>
    <property type="match status" value="1"/>
</dbReference>
<comment type="similarity">
    <text evidence="6 7">Belongs to the class I-like SAM-binding methyltransferase superfamily. C5-methyltransferase family.</text>
</comment>
<evidence type="ECO:0000256" key="1">
    <source>
        <dbReference type="ARBA" id="ARBA00022603"/>
    </source>
</evidence>